<dbReference type="InterPro" id="IPR009612">
    <property type="entry name" value="IcmF-rel"/>
</dbReference>
<dbReference type="InterPro" id="IPR053156">
    <property type="entry name" value="T6SS_TssM-like"/>
</dbReference>
<reference evidence="5 6" key="1">
    <citation type="submission" date="2015-09" db="EMBL/GenBank/DDBJ databases">
        <title>Genome announcement of multiple Pseudomonas syringae strains.</title>
        <authorList>
            <person name="Thakur S."/>
            <person name="Wang P.W."/>
            <person name="Gong Y."/>
            <person name="Weir B.S."/>
            <person name="Guttman D.S."/>
        </authorList>
    </citation>
    <scope>NUCLEOTIDE SEQUENCE [LARGE SCALE GENOMIC DNA]</scope>
    <source>
        <strain evidence="5 6">ICMP3963</strain>
    </source>
</reference>
<sequence length="1144" mass="127476">MQTNDWRLEWRCLMEKVKDAGKGSLGRVGLGYLLIMTLLVLLGGLLYGLCSGYLGWPRIPIKHLLLWGLGLWFALCWFCPVILLAWDRLALRHAQRVVGPVTETPNPRLNPEPTSPDAARAGELREHLRERYGLFWRRKVRLLLVVGEPAHIDAIAPTLAEQRWLEGHGTVLLWGGPLLDGSPQATLDQSFSNQWRGLSRWRALDGVVWALHTTQLADDAAMGAGVRQLQRLARGLRWQLPLYLWQVCDSAWAQDTRKARPVGCLLPTHFTPAALETALTDLLEPLRREGLAQMNGVMGRDFLLRLSRDLQGEGIARWRDALAPLTGEFARGVPLRGVCFSLPVPRTQHDLKHDWSVAPVWHGVLDDQASGRRLGWSVPRLGYALALGLAVVWGAGLLLSFVSNRAQIAQVQTSLAALQQPGNGDAQLSALNELVRELARLDYRAEHFVPWYQRFGLSQNQTLLDALWPRYVEANNRWIRDPAAANLQRQLNALISLPPGSEQRAERAEEAYGQLKAYLMMARPQKTDAAFLPQALSHTEPTRAAVSPGLWQGLAPNLWQFYGEHLAAHPAWAIRADPKLVAQARQVLLAQMGQRNAQATLYQQVLDTAAHQYPALNLQDMVNATDALTLFSTEASVPGVFTRQAWEGQVRQAIDDIAQARREEIDWVLSDNPTDIAAELSPETLKEHLTERYFQDYATAWLGFLNRLRWHQAGSLPEVIDQLTLMTDVRQSPLIALMNTLAYQGQAGIRHQAMADSLMTSAQKLINQNNVSVIEPLAQAPHSPLEATFGPLLALLGNDPEGKAGNDRLSLQAFLSRVTRVRLKLQQVSNAPDPQEMTQALAQTVFQGKSIDLTDTRSYGRLMAAGLGAEWGRVGQTLFVQPLDDAWQRVLQPSAAGLNSQWQRAIVADWQGTFAGRYPFADTASDASLPMLGQMIRADSGRIEQFLQRELSGVLRKEGSHWVADSRHSQGLRINPQFLAAINQLSHLADVIYTDGGMGLSFELQGKPVRDVVQTTFILNGAQHQYFNQKEFWQRFSWPGRSDHPGASLSWTSVRTGERLFGDYQGTWGLIRLLEKARITTLDDGESRYRMVLKAPDGLGLTWNLRTELGAGPLALLKLRNFTLPTKIFLNEGAAGYAQNGAFE</sequence>
<organism evidence="5 6">
    <name type="scientific">Pseudomonas syringae pv. viburni</name>
    <dbReference type="NCBI Taxonomy" id="251703"/>
    <lineage>
        <taxon>Bacteria</taxon>
        <taxon>Pseudomonadati</taxon>
        <taxon>Pseudomonadota</taxon>
        <taxon>Gammaproteobacteria</taxon>
        <taxon>Pseudomonadales</taxon>
        <taxon>Pseudomonadaceae</taxon>
        <taxon>Pseudomonas</taxon>
    </lineage>
</organism>
<keyword evidence="1" id="KW-0812">Transmembrane</keyword>
<proteinExistence type="predicted"/>
<comment type="caution">
    <text evidence="5">The sequence shown here is derived from an EMBL/GenBank/DDBJ whole genome shotgun (WGS) entry which is preliminary data.</text>
</comment>
<evidence type="ECO:0000256" key="1">
    <source>
        <dbReference type="SAM" id="Phobius"/>
    </source>
</evidence>
<dbReference type="Pfam" id="PF06761">
    <property type="entry name" value="IcmF-related"/>
    <property type="match status" value="1"/>
</dbReference>
<feature type="transmembrane region" description="Helical" evidence="1">
    <location>
        <begin position="381"/>
        <end position="402"/>
    </location>
</feature>
<keyword evidence="1" id="KW-0472">Membrane</keyword>
<evidence type="ECO:0000259" key="3">
    <source>
        <dbReference type="Pfam" id="PF06761"/>
    </source>
</evidence>
<feature type="transmembrane region" description="Helical" evidence="1">
    <location>
        <begin position="32"/>
        <end position="54"/>
    </location>
</feature>
<feature type="domain" description="Type VI secretion system component TssM1 helical" evidence="4">
    <location>
        <begin position="893"/>
        <end position="996"/>
    </location>
</feature>
<dbReference type="AlphaFoldDB" id="A0A0N8TI27"/>
<evidence type="ECO:0000313" key="6">
    <source>
        <dbReference type="Proteomes" id="UP000050317"/>
    </source>
</evidence>
<feature type="transmembrane region" description="Helical" evidence="1">
    <location>
        <begin position="66"/>
        <end position="86"/>
    </location>
</feature>
<dbReference type="Pfam" id="PF06744">
    <property type="entry name" value="IcmF_C"/>
    <property type="match status" value="1"/>
</dbReference>
<gene>
    <name evidence="5" type="ORF">ALO40_05794</name>
</gene>
<evidence type="ECO:0000259" key="4">
    <source>
        <dbReference type="Pfam" id="PF21070"/>
    </source>
</evidence>
<dbReference type="PATRIC" id="fig|251703.9.peg.3337"/>
<dbReference type="PANTHER" id="PTHR36153:SF1">
    <property type="entry name" value="TYPE VI SECRETION SYSTEM COMPONENT TSSM1"/>
    <property type="match status" value="1"/>
</dbReference>
<name>A0A0N8TI27_9PSED</name>
<feature type="domain" description="IcmF-related" evidence="3">
    <location>
        <begin position="428"/>
        <end position="745"/>
    </location>
</feature>
<evidence type="ECO:0000313" key="5">
    <source>
        <dbReference type="EMBL" id="KPZ26425.1"/>
    </source>
</evidence>
<dbReference type="PANTHER" id="PTHR36153">
    <property type="entry name" value="INNER MEMBRANE PROTEIN-RELATED"/>
    <property type="match status" value="1"/>
</dbReference>
<keyword evidence="1" id="KW-1133">Transmembrane helix</keyword>
<protein>
    <submittedName>
        <fullName evidence="5">ImcF domain-containing protein</fullName>
    </submittedName>
</protein>
<accession>A0A0N8TI27</accession>
<evidence type="ECO:0000259" key="2">
    <source>
        <dbReference type="Pfam" id="PF06744"/>
    </source>
</evidence>
<dbReference type="Pfam" id="PF21070">
    <property type="entry name" value="IcmF_helical"/>
    <property type="match status" value="1"/>
</dbReference>
<dbReference type="EMBL" id="LJRR01000013">
    <property type="protein sequence ID" value="KPZ26425.1"/>
    <property type="molecule type" value="Genomic_DNA"/>
</dbReference>
<dbReference type="InterPro" id="IPR048677">
    <property type="entry name" value="TssM1_hel"/>
</dbReference>
<dbReference type="Proteomes" id="UP000050317">
    <property type="component" value="Unassembled WGS sequence"/>
</dbReference>
<feature type="domain" description="Type VI secretion system IcmF C-terminal" evidence="2">
    <location>
        <begin position="1008"/>
        <end position="1108"/>
    </location>
</feature>
<dbReference type="InterPro" id="IPR010623">
    <property type="entry name" value="IcmF_C"/>
</dbReference>